<evidence type="ECO:0000313" key="4">
    <source>
        <dbReference type="Proteomes" id="UP000046680"/>
    </source>
</evidence>
<gene>
    <name evidence="1" type="ORF">ERS007657_00527</name>
    <name evidence="2" type="ORF">ERS007739_01336</name>
</gene>
<dbReference type="Proteomes" id="UP000039021">
    <property type="component" value="Unassembled WGS sequence"/>
</dbReference>
<reference evidence="2" key="1">
    <citation type="submission" date="2015-03" db="EMBL/GenBank/DDBJ databases">
        <authorList>
            <consortium name="Pathogen Informatics"/>
            <person name="Murphy D."/>
        </authorList>
    </citation>
    <scope>NUCLEOTIDE SEQUENCE</scope>
    <source>
        <strain evidence="2">N09902308</strain>
    </source>
</reference>
<organism evidence="1 4">
    <name type="scientific">Mycobacterium tuberculosis</name>
    <dbReference type="NCBI Taxonomy" id="1773"/>
    <lineage>
        <taxon>Bacteria</taxon>
        <taxon>Bacillati</taxon>
        <taxon>Actinomycetota</taxon>
        <taxon>Actinomycetes</taxon>
        <taxon>Mycobacteriales</taxon>
        <taxon>Mycobacteriaceae</taxon>
        <taxon>Mycobacterium</taxon>
        <taxon>Mycobacterium tuberculosis complex</taxon>
    </lineage>
</organism>
<name>A0A654TXA9_MYCTX</name>
<reference evidence="3 4" key="2">
    <citation type="submission" date="2015-03" db="EMBL/GenBank/DDBJ databases">
        <authorList>
            <consortium name="Pathogen Informatics"/>
        </authorList>
    </citation>
    <scope>NUCLEOTIDE SEQUENCE [LARGE SCALE GENOMIC DNA]</scope>
    <source>
        <strain evidence="1 4">C09601061</strain>
        <strain evidence="3">N09902308</strain>
    </source>
</reference>
<protein>
    <submittedName>
        <fullName evidence="1">Uncharacterized protein</fullName>
    </submittedName>
</protein>
<proteinExistence type="predicted"/>
<dbReference type="EMBL" id="CSBK01000498">
    <property type="protein sequence ID" value="COX46713.1"/>
    <property type="molecule type" value="Genomic_DNA"/>
</dbReference>
<dbReference type="EMBL" id="CGCX01000117">
    <property type="protein sequence ID" value="CFR67541.1"/>
    <property type="molecule type" value="Genomic_DNA"/>
</dbReference>
<dbReference type="AlphaFoldDB" id="A0A654TXA9"/>
<evidence type="ECO:0000313" key="1">
    <source>
        <dbReference type="EMBL" id="CFR67541.1"/>
    </source>
</evidence>
<evidence type="ECO:0000313" key="2">
    <source>
        <dbReference type="EMBL" id="COX46713.1"/>
    </source>
</evidence>
<accession>A0A654TXA9</accession>
<sequence length="54" mass="5569">MGRSTAIPALSIFASTRWTGSSISPSSAVESIRANSASSASARSMTARARRIVV</sequence>
<dbReference type="Proteomes" id="UP000046680">
    <property type="component" value="Unassembled WGS sequence"/>
</dbReference>
<evidence type="ECO:0000313" key="3">
    <source>
        <dbReference type="Proteomes" id="UP000039021"/>
    </source>
</evidence>